<evidence type="ECO:0000256" key="3">
    <source>
        <dbReference type="ARBA" id="ARBA00023274"/>
    </source>
</evidence>
<evidence type="ECO:0000313" key="8">
    <source>
        <dbReference type="Proteomes" id="UP000034616"/>
    </source>
</evidence>
<comment type="function">
    <text evidence="5">Forms part of the polypeptide exit tunnel.</text>
</comment>
<dbReference type="NCBIfam" id="TIGR03953">
    <property type="entry name" value="rplD_bact"/>
    <property type="match status" value="1"/>
</dbReference>
<keyword evidence="5" id="KW-0694">RNA-binding</keyword>
<dbReference type="GO" id="GO:0006412">
    <property type="term" value="P:translation"/>
    <property type="evidence" value="ECO:0007669"/>
    <property type="project" value="UniProtKB-UniRule"/>
</dbReference>
<keyword evidence="5" id="KW-0699">rRNA-binding</keyword>
<organism evidence="7 8">
    <name type="scientific">Candidatus Uhrbacteria bacterium GW2011_GWC2_41_11</name>
    <dbReference type="NCBI Taxonomy" id="1618985"/>
    <lineage>
        <taxon>Bacteria</taxon>
        <taxon>Candidatus Uhriibacteriota</taxon>
    </lineage>
</organism>
<dbReference type="InterPro" id="IPR023574">
    <property type="entry name" value="Ribosomal_uL4_dom_sf"/>
</dbReference>
<dbReference type="InterPro" id="IPR002136">
    <property type="entry name" value="Ribosomal_uL4"/>
</dbReference>
<comment type="function">
    <text evidence="5">One of the primary rRNA binding proteins, this protein initially binds near the 5'-end of the 23S rRNA. It is important during the early stages of 50S assembly. It makes multiple contacts with different domains of the 23S rRNA in the assembled 50S subunit and ribosome.</text>
</comment>
<dbReference type="HAMAP" id="MF_01328_B">
    <property type="entry name" value="Ribosomal_uL4_B"/>
    <property type="match status" value="1"/>
</dbReference>
<dbReference type="Proteomes" id="UP000034616">
    <property type="component" value="Unassembled WGS sequence"/>
</dbReference>
<comment type="subunit">
    <text evidence="5">Part of the 50S ribosomal subunit.</text>
</comment>
<reference evidence="7 8" key="1">
    <citation type="journal article" date="2015" name="Nature">
        <title>rRNA introns, odd ribosomes, and small enigmatic genomes across a large radiation of phyla.</title>
        <authorList>
            <person name="Brown C.T."/>
            <person name="Hug L.A."/>
            <person name="Thomas B.C."/>
            <person name="Sharon I."/>
            <person name="Castelle C.J."/>
            <person name="Singh A."/>
            <person name="Wilkins M.J."/>
            <person name="Williams K.H."/>
            <person name="Banfield J.F."/>
        </authorList>
    </citation>
    <scope>NUCLEOTIDE SEQUENCE [LARGE SCALE GENOMIC DNA]</scope>
</reference>
<gene>
    <name evidence="5" type="primary">rplD</name>
    <name evidence="7" type="ORF">UU35_C0002G0020</name>
</gene>
<dbReference type="PATRIC" id="fig|1618985.3.peg.173"/>
<dbReference type="GO" id="GO:0005840">
    <property type="term" value="C:ribosome"/>
    <property type="evidence" value="ECO:0007669"/>
    <property type="project" value="UniProtKB-KW"/>
</dbReference>
<dbReference type="Gene3D" id="3.40.1370.10">
    <property type="match status" value="1"/>
</dbReference>
<proteinExistence type="inferred from homology"/>
<dbReference type="InterPro" id="IPR013005">
    <property type="entry name" value="Ribosomal_uL4-like"/>
</dbReference>
<evidence type="ECO:0000256" key="6">
    <source>
        <dbReference type="SAM" id="MobiDB-lite"/>
    </source>
</evidence>
<dbReference type="PANTHER" id="PTHR10746:SF6">
    <property type="entry name" value="LARGE RIBOSOMAL SUBUNIT PROTEIN UL4M"/>
    <property type="match status" value="1"/>
</dbReference>
<evidence type="ECO:0000256" key="1">
    <source>
        <dbReference type="ARBA" id="ARBA00010528"/>
    </source>
</evidence>
<evidence type="ECO:0000256" key="5">
    <source>
        <dbReference type="HAMAP-Rule" id="MF_01328"/>
    </source>
</evidence>
<keyword evidence="2 5" id="KW-0689">Ribosomal protein</keyword>
<name>A0A0G0UF12_9BACT</name>
<dbReference type="EMBL" id="LCAH01000002">
    <property type="protein sequence ID" value="KKR87519.1"/>
    <property type="molecule type" value="Genomic_DNA"/>
</dbReference>
<keyword evidence="3 5" id="KW-0687">Ribonucleoprotein</keyword>
<comment type="similarity">
    <text evidence="1 5">Belongs to the universal ribosomal protein uL4 family.</text>
</comment>
<accession>A0A0G0UF12</accession>
<feature type="compositionally biased region" description="Basic residues" evidence="6">
    <location>
        <begin position="60"/>
        <end position="77"/>
    </location>
</feature>
<evidence type="ECO:0000256" key="4">
    <source>
        <dbReference type="ARBA" id="ARBA00035244"/>
    </source>
</evidence>
<protein>
    <recommendedName>
        <fullName evidence="4 5">Large ribosomal subunit protein uL4</fullName>
    </recommendedName>
</protein>
<sequence length="213" mass="23550">MAKVTLYNQEGSNIGELNLNPVLFEVAPQMALIHQAVVVQQANARQVIAHTKGRSEVRGGGRKPWKQKGTGRARHGSTRSPIWVGGGVTFGPTNERNFHLKMNRQSRRKALAMSLTEKVQQNRLVAIDSLQLELAKTKNAIAILNKLPLAGKKTLVVVEPENRLFSRATRNLPHITPISAKSLNIVDVLAHEYVLASREAIDVLVQTYSKDVK</sequence>
<feature type="region of interest" description="Disordered" evidence="6">
    <location>
        <begin position="52"/>
        <end position="86"/>
    </location>
</feature>
<dbReference type="Pfam" id="PF00573">
    <property type="entry name" value="Ribosomal_L4"/>
    <property type="match status" value="1"/>
</dbReference>
<dbReference type="GO" id="GO:1990904">
    <property type="term" value="C:ribonucleoprotein complex"/>
    <property type="evidence" value="ECO:0007669"/>
    <property type="project" value="UniProtKB-KW"/>
</dbReference>
<dbReference type="PANTHER" id="PTHR10746">
    <property type="entry name" value="50S RIBOSOMAL PROTEIN L4"/>
    <property type="match status" value="1"/>
</dbReference>
<dbReference type="AlphaFoldDB" id="A0A0G0UF12"/>
<dbReference type="SUPFAM" id="SSF52166">
    <property type="entry name" value="Ribosomal protein L4"/>
    <property type="match status" value="1"/>
</dbReference>
<comment type="caution">
    <text evidence="7">The sequence shown here is derived from an EMBL/GenBank/DDBJ whole genome shotgun (WGS) entry which is preliminary data.</text>
</comment>
<dbReference type="GO" id="GO:0003735">
    <property type="term" value="F:structural constituent of ribosome"/>
    <property type="evidence" value="ECO:0007669"/>
    <property type="project" value="InterPro"/>
</dbReference>
<evidence type="ECO:0000313" key="7">
    <source>
        <dbReference type="EMBL" id="KKR87519.1"/>
    </source>
</evidence>
<evidence type="ECO:0000256" key="2">
    <source>
        <dbReference type="ARBA" id="ARBA00022980"/>
    </source>
</evidence>
<dbReference type="GO" id="GO:0019843">
    <property type="term" value="F:rRNA binding"/>
    <property type="evidence" value="ECO:0007669"/>
    <property type="project" value="UniProtKB-UniRule"/>
</dbReference>